<dbReference type="STRING" id="763034.HMPREF9446_02902"/>
<dbReference type="Pfam" id="PF04326">
    <property type="entry name" value="SLFN_AlbA_2"/>
    <property type="match status" value="1"/>
</dbReference>
<dbReference type="InterPro" id="IPR038475">
    <property type="entry name" value="RecG_C_sf"/>
</dbReference>
<dbReference type="Proteomes" id="UP000003416">
    <property type="component" value="Unassembled WGS sequence"/>
</dbReference>
<dbReference type="EMBL" id="AFBN01000089">
    <property type="protein sequence ID" value="EGF52686.1"/>
    <property type="molecule type" value="Genomic_DNA"/>
</dbReference>
<dbReference type="Pfam" id="PF13749">
    <property type="entry name" value="HATPase_c_4"/>
    <property type="match status" value="1"/>
</dbReference>
<dbReference type="PANTHER" id="PTHR30595">
    <property type="entry name" value="GLPR-RELATED TRANSCRIPTIONAL REPRESSOR"/>
    <property type="match status" value="1"/>
</dbReference>
<dbReference type="AlphaFoldDB" id="F3PVX2"/>
<proteinExistence type="predicted"/>
<keyword evidence="4" id="KW-1185">Reference proteome</keyword>
<feature type="domain" description="Filamentation induced by cAMP protein Fic-like C-terminal" evidence="2">
    <location>
        <begin position="425"/>
        <end position="488"/>
    </location>
</feature>
<evidence type="ECO:0000259" key="2">
    <source>
        <dbReference type="Pfam" id="PF21247"/>
    </source>
</evidence>
<dbReference type="Gene3D" id="3.30.950.30">
    <property type="entry name" value="Schlafen, AAA domain"/>
    <property type="match status" value="1"/>
</dbReference>
<name>F3PVX2_9BACE</name>
<dbReference type="InterPro" id="IPR038461">
    <property type="entry name" value="Schlafen_AlbA_2_dom_sf"/>
</dbReference>
<comment type="caution">
    <text evidence="3">The sequence shown here is derived from an EMBL/GenBank/DDBJ whole genome shotgun (WGS) entry which is preliminary data.</text>
</comment>
<sequence>MKKYPCNQADSLHITIDNLDTVKELVAETESNQVEFKETTGQLERAMETLCAFLNGTGGTILFGVTDKGKIIGQELSDKTKREIGEAIRRIEPFATIEVSYIAIPDTTKSIISIHAEEQRYMRPFSYRGRAYQRIESVTSVMTQEIYNQLLMQRSGKYAWESLTNPNLQITDLNEQAIMGAVRGGIRGGRLPEATIREELPTILEKFNLLHGGKLNNAAAVLFGKDFYNYPQCLLRLARFKGTTKDEFIDNQRINGNIYSLLDAAMAFFFKHLSLSGKIERLYREEELNIPYKALREGCINALCHRAYHRPGSSVGIAVYDDRVEIENSGTFPPDMTIEKLLSGHNSEPQNLIIANVLYKSEVLESWGRGINLMVSECRRVGIPDPEFHTDGSAVWVVFHYTRSTVGYNSTSTPQAPHKHPTSTPQVNAIVGAINDRLLSVKEIMEIMLLKDRKSFLYSYLYPAIESGFVALLYPKTPKHPKQKYHLTDKGKELLKQ</sequence>
<feature type="domain" description="Schlafen AlbA-2" evidence="1">
    <location>
        <begin position="30"/>
        <end position="139"/>
    </location>
</feature>
<evidence type="ECO:0000313" key="4">
    <source>
        <dbReference type="Proteomes" id="UP000003416"/>
    </source>
</evidence>
<reference evidence="3 4" key="1">
    <citation type="submission" date="2011-02" db="EMBL/GenBank/DDBJ databases">
        <authorList>
            <person name="Weinstock G."/>
            <person name="Sodergren E."/>
            <person name="Clifton S."/>
            <person name="Fulton L."/>
            <person name="Fulton B."/>
            <person name="Courtney L."/>
            <person name="Fronick C."/>
            <person name="Harrison M."/>
            <person name="Strong C."/>
            <person name="Farmer C."/>
            <person name="Delahaunty K."/>
            <person name="Markovic C."/>
            <person name="Hall O."/>
            <person name="Minx P."/>
            <person name="Tomlinson C."/>
            <person name="Mitreva M."/>
            <person name="Hou S."/>
            <person name="Chen J."/>
            <person name="Wollam A."/>
            <person name="Pepin K.H."/>
            <person name="Johnson M."/>
            <person name="Bhonagiri V."/>
            <person name="Zhang X."/>
            <person name="Suruliraj S."/>
            <person name="Warren W."/>
            <person name="Chinwalla A."/>
            <person name="Mardis E.R."/>
            <person name="Wilson R.K."/>
        </authorList>
    </citation>
    <scope>NUCLEOTIDE SEQUENCE [LARGE SCALE GENOMIC DNA]</scope>
    <source>
        <strain evidence="3 4">YIT 12057</strain>
    </source>
</reference>
<dbReference type="Gene3D" id="3.30.565.60">
    <property type="match status" value="1"/>
</dbReference>
<accession>F3PVX2</accession>
<dbReference type="InterPro" id="IPR007421">
    <property type="entry name" value="Schlafen_AlbA_2_dom"/>
</dbReference>
<dbReference type="eggNOG" id="COG2865">
    <property type="taxonomic scope" value="Bacteria"/>
</dbReference>
<gene>
    <name evidence="3" type="ORF">HMPREF9446_02902</name>
</gene>
<dbReference type="HOGENOM" id="CLU_024970_3_0_10"/>
<dbReference type="Pfam" id="PF21247">
    <property type="entry name" value="Fic-like_C"/>
    <property type="match status" value="1"/>
</dbReference>
<dbReference type="PANTHER" id="PTHR30595:SF6">
    <property type="entry name" value="SCHLAFEN ALBA-2 DOMAIN-CONTAINING PROTEIN"/>
    <property type="match status" value="1"/>
</dbReference>
<protein>
    <submittedName>
        <fullName evidence="3">Divergent AAA domain protein</fullName>
    </submittedName>
</protein>
<evidence type="ECO:0000259" key="1">
    <source>
        <dbReference type="Pfam" id="PF04326"/>
    </source>
</evidence>
<organism evidence="3 4">
    <name type="scientific">Bacteroides fluxus YIT 12057</name>
    <dbReference type="NCBI Taxonomy" id="763034"/>
    <lineage>
        <taxon>Bacteria</taxon>
        <taxon>Pseudomonadati</taxon>
        <taxon>Bacteroidota</taxon>
        <taxon>Bacteroidia</taxon>
        <taxon>Bacteroidales</taxon>
        <taxon>Bacteroidaceae</taxon>
        <taxon>Bacteroides</taxon>
    </lineage>
</organism>
<dbReference type="InterPro" id="IPR049514">
    <property type="entry name" value="Fic-like_C"/>
</dbReference>
<evidence type="ECO:0000313" key="3">
    <source>
        <dbReference type="EMBL" id="EGF52686.1"/>
    </source>
</evidence>